<organism evidence="4 5">
    <name type="scientific">Ridgeia piscesae</name>
    <name type="common">Tubeworm</name>
    <dbReference type="NCBI Taxonomy" id="27915"/>
    <lineage>
        <taxon>Eukaryota</taxon>
        <taxon>Metazoa</taxon>
        <taxon>Spiralia</taxon>
        <taxon>Lophotrochozoa</taxon>
        <taxon>Annelida</taxon>
        <taxon>Polychaeta</taxon>
        <taxon>Sedentaria</taxon>
        <taxon>Canalipalpata</taxon>
        <taxon>Sabellida</taxon>
        <taxon>Siboglinidae</taxon>
        <taxon>Ridgeia</taxon>
    </lineage>
</organism>
<evidence type="ECO:0000259" key="3">
    <source>
        <dbReference type="Pfam" id="PF03959"/>
    </source>
</evidence>
<evidence type="ECO:0000256" key="1">
    <source>
        <dbReference type="ARBA" id="ARBA00005863"/>
    </source>
</evidence>
<reference evidence="4" key="1">
    <citation type="journal article" date="2023" name="Mol. Biol. Evol.">
        <title>Third-Generation Sequencing Reveals the Adaptive Role of the Epigenome in Three Deep-Sea Polychaetes.</title>
        <authorList>
            <person name="Perez M."/>
            <person name="Aroh O."/>
            <person name="Sun Y."/>
            <person name="Lan Y."/>
            <person name="Juniper S.K."/>
            <person name="Young C.R."/>
            <person name="Angers B."/>
            <person name="Qian P.Y."/>
        </authorList>
    </citation>
    <scope>NUCLEOTIDE SEQUENCE</scope>
    <source>
        <strain evidence="4">R07B-5</strain>
    </source>
</reference>
<dbReference type="GO" id="GO:0005737">
    <property type="term" value="C:cytoplasm"/>
    <property type="evidence" value="ECO:0007669"/>
    <property type="project" value="TreeGrafter"/>
</dbReference>
<accession>A0AAD9NP06</accession>
<dbReference type="InterPro" id="IPR005645">
    <property type="entry name" value="FSH-like_dom"/>
</dbReference>
<dbReference type="InterPro" id="IPR029058">
    <property type="entry name" value="AB_hydrolase_fold"/>
</dbReference>
<dbReference type="Pfam" id="PF03959">
    <property type="entry name" value="FSH1"/>
    <property type="match status" value="1"/>
</dbReference>
<evidence type="ECO:0000313" key="5">
    <source>
        <dbReference type="Proteomes" id="UP001209878"/>
    </source>
</evidence>
<feature type="domain" description="Serine hydrolase" evidence="3">
    <location>
        <begin position="10"/>
        <end position="162"/>
    </location>
</feature>
<dbReference type="Proteomes" id="UP001209878">
    <property type="component" value="Unassembled WGS sequence"/>
</dbReference>
<evidence type="ECO:0000313" key="4">
    <source>
        <dbReference type="EMBL" id="KAK2175391.1"/>
    </source>
</evidence>
<sequence>MEDAAAVDATGEATSDQCGWWFSQHHRSFQAQETTDCSDGFSESLQVITQAFQQQGPFDGVLGFSQGASMVSLLCAMQAQQAPDSVIKFDFAIVIAGFKSRSTKHADLYTQQVTIPTLHVYGDTDKVIGRDMSEELLQLYVEPVILNHPGGHFIPAAAPHKKVYAEFLGDMLRLKQLKDAPEKT</sequence>
<evidence type="ECO:0000256" key="2">
    <source>
        <dbReference type="ARBA" id="ARBA00022801"/>
    </source>
</evidence>
<dbReference type="PANTHER" id="PTHR48070">
    <property type="entry name" value="ESTERASE OVCA2"/>
    <property type="match status" value="1"/>
</dbReference>
<keyword evidence="5" id="KW-1185">Reference proteome</keyword>
<protein>
    <recommendedName>
        <fullName evidence="3">Serine hydrolase domain-containing protein</fullName>
    </recommendedName>
</protein>
<dbReference type="InterPro" id="IPR050593">
    <property type="entry name" value="LovG"/>
</dbReference>
<dbReference type="GO" id="GO:0005634">
    <property type="term" value="C:nucleus"/>
    <property type="evidence" value="ECO:0007669"/>
    <property type="project" value="TreeGrafter"/>
</dbReference>
<keyword evidence="2" id="KW-0378">Hydrolase</keyword>
<dbReference type="GO" id="GO:0016787">
    <property type="term" value="F:hydrolase activity"/>
    <property type="evidence" value="ECO:0007669"/>
    <property type="project" value="UniProtKB-KW"/>
</dbReference>
<gene>
    <name evidence="4" type="ORF">NP493_732g02032</name>
</gene>
<dbReference type="Gene3D" id="3.40.50.1820">
    <property type="entry name" value="alpha/beta hydrolase"/>
    <property type="match status" value="1"/>
</dbReference>
<comment type="caution">
    <text evidence="4">The sequence shown here is derived from an EMBL/GenBank/DDBJ whole genome shotgun (WGS) entry which is preliminary data.</text>
</comment>
<proteinExistence type="inferred from homology"/>
<dbReference type="SUPFAM" id="SSF53474">
    <property type="entry name" value="alpha/beta-Hydrolases"/>
    <property type="match status" value="1"/>
</dbReference>
<name>A0AAD9NP06_RIDPI</name>
<dbReference type="EMBL" id="JAODUO010000733">
    <property type="protein sequence ID" value="KAK2175391.1"/>
    <property type="molecule type" value="Genomic_DNA"/>
</dbReference>
<dbReference type="AlphaFoldDB" id="A0AAD9NP06"/>
<dbReference type="PANTHER" id="PTHR48070:SF6">
    <property type="entry name" value="ESTERASE OVCA2"/>
    <property type="match status" value="1"/>
</dbReference>
<comment type="similarity">
    <text evidence="1">Belongs to the LovG family.</text>
</comment>
<dbReference type="GO" id="GO:0032526">
    <property type="term" value="P:response to retinoic acid"/>
    <property type="evidence" value="ECO:0007669"/>
    <property type="project" value="TreeGrafter"/>
</dbReference>